<feature type="domain" description="YdbS-like PH" evidence="2">
    <location>
        <begin position="91"/>
        <end position="155"/>
    </location>
</feature>
<dbReference type="Proteomes" id="UP001262889">
    <property type="component" value="Unassembled WGS sequence"/>
</dbReference>
<evidence type="ECO:0000256" key="1">
    <source>
        <dbReference type="SAM" id="Phobius"/>
    </source>
</evidence>
<keyword evidence="4" id="KW-1185">Reference proteome</keyword>
<accession>A0ABU3C8D1</accession>
<keyword evidence="1" id="KW-0472">Membrane</keyword>
<sequence>MAFINPVNFENRQLDIDSLPRYRGVELSSLNQKYLIKLNIITSAGAILFFIGLGITYSLMETYKDLFPFLAILVLLIFLGSYYRNFQVQKRNGYAIRERDIIFKRGFIYKKTTIVPFNRVQHVSIERDFPDKILGISTLRLFTAGGSGSDISIPGLIPQIANNMKEEISKRISSDE</sequence>
<feature type="transmembrane region" description="Helical" evidence="1">
    <location>
        <begin position="66"/>
        <end position="83"/>
    </location>
</feature>
<gene>
    <name evidence="3" type="ORF">RM553_06720</name>
</gene>
<dbReference type="EMBL" id="JAVRHQ010000006">
    <property type="protein sequence ID" value="MDT0642523.1"/>
    <property type="molecule type" value="Genomic_DNA"/>
</dbReference>
<dbReference type="PANTHER" id="PTHR34473:SF3">
    <property type="entry name" value="TRANSMEMBRANE PROTEIN-RELATED"/>
    <property type="match status" value="1"/>
</dbReference>
<protein>
    <submittedName>
        <fullName evidence="3">PH domain-containing protein</fullName>
    </submittedName>
</protein>
<dbReference type="Pfam" id="PF03703">
    <property type="entry name" value="bPH_2"/>
    <property type="match status" value="1"/>
</dbReference>
<evidence type="ECO:0000313" key="4">
    <source>
        <dbReference type="Proteomes" id="UP001262889"/>
    </source>
</evidence>
<organism evidence="3 4">
    <name type="scientific">Autumnicola tepida</name>
    <dbReference type="NCBI Taxonomy" id="3075595"/>
    <lineage>
        <taxon>Bacteria</taxon>
        <taxon>Pseudomonadati</taxon>
        <taxon>Bacteroidota</taxon>
        <taxon>Flavobacteriia</taxon>
        <taxon>Flavobacteriales</taxon>
        <taxon>Flavobacteriaceae</taxon>
        <taxon>Autumnicola</taxon>
    </lineage>
</organism>
<dbReference type="RefSeq" id="WP_311534192.1">
    <property type="nucleotide sequence ID" value="NZ_JAVRHQ010000006.1"/>
</dbReference>
<name>A0ABU3C8D1_9FLAO</name>
<evidence type="ECO:0000259" key="2">
    <source>
        <dbReference type="Pfam" id="PF03703"/>
    </source>
</evidence>
<dbReference type="InterPro" id="IPR005182">
    <property type="entry name" value="YdbS-like_PH"/>
</dbReference>
<proteinExistence type="predicted"/>
<dbReference type="PANTHER" id="PTHR34473">
    <property type="entry name" value="UPF0699 TRANSMEMBRANE PROTEIN YDBS"/>
    <property type="match status" value="1"/>
</dbReference>
<reference evidence="3 4" key="1">
    <citation type="submission" date="2023-09" db="EMBL/GenBank/DDBJ databases">
        <authorList>
            <person name="Rey-Velasco X."/>
        </authorList>
    </citation>
    <scope>NUCLEOTIDE SEQUENCE [LARGE SCALE GENOMIC DNA]</scope>
    <source>
        <strain evidence="3 4">F363</strain>
    </source>
</reference>
<comment type="caution">
    <text evidence="3">The sequence shown here is derived from an EMBL/GenBank/DDBJ whole genome shotgun (WGS) entry which is preliminary data.</text>
</comment>
<keyword evidence="1" id="KW-0812">Transmembrane</keyword>
<keyword evidence="1" id="KW-1133">Transmembrane helix</keyword>
<feature type="transmembrane region" description="Helical" evidence="1">
    <location>
        <begin position="38"/>
        <end position="60"/>
    </location>
</feature>
<evidence type="ECO:0000313" key="3">
    <source>
        <dbReference type="EMBL" id="MDT0642523.1"/>
    </source>
</evidence>